<keyword evidence="1" id="KW-0732">Signal</keyword>
<keyword evidence="3" id="KW-1185">Reference proteome</keyword>
<dbReference type="Gene3D" id="3.10.180.10">
    <property type="entry name" value="2,3-Dihydroxybiphenyl 1,2-Dioxygenase, domain 1"/>
    <property type="match status" value="1"/>
</dbReference>
<dbReference type="EMBL" id="BLLK01000022">
    <property type="protein sequence ID" value="GFH46852.1"/>
    <property type="molecule type" value="Genomic_DNA"/>
</dbReference>
<feature type="signal peptide" evidence="1">
    <location>
        <begin position="1"/>
        <end position="19"/>
    </location>
</feature>
<name>A0AAD3CIU9_9STRA</name>
<accession>A0AAD3CIU9</accession>
<dbReference type="InterPro" id="IPR029068">
    <property type="entry name" value="Glyas_Bleomycin-R_OHBP_Dase"/>
</dbReference>
<reference evidence="2 3" key="1">
    <citation type="journal article" date="2021" name="Sci. Rep.">
        <title>The genome of the diatom Chaetoceros tenuissimus carries an ancient integrated fragment of an extant virus.</title>
        <authorList>
            <person name="Hongo Y."/>
            <person name="Kimura K."/>
            <person name="Takaki Y."/>
            <person name="Yoshida Y."/>
            <person name="Baba S."/>
            <person name="Kobayashi G."/>
            <person name="Nagasaki K."/>
            <person name="Hano T."/>
            <person name="Tomaru Y."/>
        </authorList>
    </citation>
    <scope>NUCLEOTIDE SEQUENCE [LARGE SCALE GENOMIC DNA]</scope>
    <source>
        <strain evidence="2 3">NIES-3715</strain>
    </source>
</reference>
<evidence type="ECO:0008006" key="4">
    <source>
        <dbReference type="Google" id="ProtNLM"/>
    </source>
</evidence>
<comment type="caution">
    <text evidence="2">The sequence shown here is derived from an EMBL/GenBank/DDBJ whole genome shotgun (WGS) entry which is preliminary data.</text>
</comment>
<organism evidence="2 3">
    <name type="scientific">Chaetoceros tenuissimus</name>
    <dbReference type="NCBI Taxonomy" id="426638"/>
    <lineage>
        <taxon>Eukaryota</taxon>
        <taxon>Sar</taxon>
        <taxon>Stramenopiles</taxon>
        <taxon>Ochrophyta</taxon>
        <taxon>Bacillariophyta</taxon>
        <taxon>Coscinodiscophyceae</taxon>
        <taxon>Chaetocerotophycidae</taxon>
        <taxon>Chaetocerotales</taxon>
        <taxon>Chaetocerotaceae</taxon>
        <taxon>Chaetoceros</taxon>
    </lineage>
</organism>
<evidence type="ECO:0000313" key="3">
    <source>
        <dbReference type="Proteomes" id="UP001054902"/>
    </source>
</evidence>
<proteinExistence type="predicted"/>
<sequence>MLSFNCIVILLISLSFIHAFQNPLSKTGSSTANKWCLHAAPESAPLHHHHVAIRTRNIENAIKFYSLFGYDVETKFRAGPARACFLTNECDPEKKGQSSVASRLEIIEVPGYILNEEKGTIKRALDLMKYEDLLGLNHHALDVTPYIHSLQKNEYYGLDQYLEAINQKSKENFGKTLRIALPPRQQVLGNQVFELCFIYDADGSIIELVRYIKDLDQEISSGWEPWDGEGFVGNDKQ</sequence>
<dbReference type="CDD" id="cd06587">
    <property type="entry name" value="VOC"/>
    <property type="match status" value="1"/>
</dbReference>
<gene>
    <name evidence="2" type="ORF">CTEN210_03326</name>
</gene>
<protein>
    <recommendedName>
        <fullName evidence="4">VOC domain-containing protein</fullName>
    </recommendedName>
</protein>
<dbReference type="SUPFAM" id="SSF54593">
    <property type="entry name" value="Glyoxalase/Bleomycin resistance protein/Dihydroxybiphenyl dioxygenase"/>
    <property type="match status" value="1"/>
</dbReference>
<evidence type="ECO:0000256" key="1">
    <source>
        <dbReference type="SAM" id="SignalP"/>
    </source>
</evidence>
<evidence type="ECO:0000313" key="2">
    <source>
        <dbReference type="EMBL" id="GFH46852.1"/>
    </source>
</evidence>
<feature type="chain" id="PRO_5041947763" description="VOC domain-containing protein" evidence="1">
    <location>
        <begin position="20"/>
        <end position="237"/>
    </location>
</feature>
<dbReference type="Proteomes" id="UP001054902">
    <property type="component" value="Unassembled WGS sequence"/>
</dbReference>
<dbReference type="AlphaFoldDB" id="A0AAD3CIU9"/>